<feature type="compositionally biased region" description="Polar residues" evidence="3">
    <location>
        <begin position="188"/>
        <end position="197"/>
    </location>
</feature>
<dbReference type="SUPFAM" id="SSF53067">
    <property type="entry name" value="Actin-like ATPase domain"/>
    <property type="match status" value="2"/>
</dbReference>
<keyword evidence="5" id="KW-1185">Reference proteome</keyword>
<keyword evidence="2" id="KW-0067">ATP-binding</keyword>
<dbReference type="InterPro" id="IPR043129">
    <property type="entry name" value="ATPase_NBD"/>
</dbReference>
<evidence type="ECO:0000256" key="1">
    <source>
        <dbReference type="ARBA" id="ARBA00022741"/>
    </source>
</evidence>
<feature type="compositionally biased region" description="Polar residues" evidence="3">
    <location>
        <begin position="329"/>
        <end position="341"/>
    </location>
</feature>
<feature type="compositionally biased region" description="Basic and acidic residues" evidence="3">
    <location>
        <begin position="259"/>
        <end position="269"/>
    </location>
</feature>
<keyword evidence="4" id="KW-0346">Stress response</keyword>
<evidence type="ECO:0000256" key="2">
    <source>
        <dbReference type="ARBA" id="ARBA00022840"/>
    </source>
</evidence>
<comment type="caution">
    <text evidence="4">The sequence shown here is derived from an EMBL/GenBank/DDBJ whole genome shotgun (WGS) entry which is preliminary data.</text>
</comment>
<feature type="region of interest" description="Disordered" evidence="3">
    <location>
        <begin position="259"/>
        <end position="287"/>
    </location>
</feature>
<accession>A0A9P6QB15</accession>
<feature type="compositionally biased region" description="Polar residues" evidence="3">
    <location>
        <begin position="54"/>
        <end position="78"/>
    </location>
</feature>
<feature type="compositionally biased region" description="Low complexity" evidence="3">
    <location>
        <begin position="22"/>
        <end position="40"/>
    </location>
</feature>
<feature type="region of interest" description="Disordered" evidence="3">
    <location>
        <begin position="170"/>
        <end position="197"/>
    </location>
</feature>
<dbReference type="GO" id="GO:0005524">
    <property type="term" value="F:ATP binding"/>
    <property type="evidence" value="ECO:0007669"/>
    <property type="project" value="UniProtKB-KW"/>
</dbReference>
<dbReference type="Proteomes" id="UP000726737">
    <property type="component" value="Unassembled WGS sequence"/>
</dbReference>
<evidence type="ECO:0000313" key="5">
    <source>
        <dbReference type="Proteomes" id="UP000726737"/>
    </source>
</evidence>
<proteinExistence type="predicted"/>
<dbReference type="Gene3D" id="3.90.640.10">
    <property type="entry name" value="Actin, Chain A, domain 4"/>
    <property type="match status" value="1"/>
</dbReference>
<organism evidence="4 5">
    <name type="scientific">Mortierella polycephala</name>
    <dbReference type="NCBI Taxonomy" id="41804"/>
    <lineage>
        <taxon>Eukaryota</taxon>
        <taxon>Fungi</taxon>
        <taxon>Fungi incertae sedis</taxon>
        <taxon>Mucoromycota</taxon>
        <taxon>Mortierellomycotina</taxon>
        <taxon>Mortierellomycetes</taxon>
        <taxon>Mortierellales</taxon>
        <taxon>Mortierellaceae</taxon>
        <taxon>Mortierella</taxon>
    </lineage>
</organism>
<dbReference type="OrthoDB" id="2963168at2759"/>
<dbReference type="AlphaFoldDB" id="A0A9P6QB15"/>
<reference evidence="4" key="1">
    <citation type="journal article" date="2020" name="Fungal Divers.">
        <title>Resolving the Mortierellaceae phylogeny through synthesis of multi-gene phylogenetics and phylogenomics.</title>
        <authorList>
            <person name="Vandepol N."/>
            <person name="Liber J."/>
            <person name="Desiro A."/>
            <person name="Na H."/>
            <person name="Kennedy M."/>
            <person name="Barry K."/>
            <person name="Grigoriev I.V."/>
            <person name="Miller A.N."/>
            <person name="O'Donnell K."/>
            <person name="Stajich J.E."/>
            <person name="Bonito G."/>
        </authorList>
    </citation>
    <scope>NUCLEOTIDE SEQUENCE</scope>
    <source>
        <strain evidence="4">KOD948</strain>
    </source>
</reference>
<name>A0A9P6QB15_9FUNG</name>
<dbReference type="GO" id="GO:0140662">
    <property type="term" value="F:ATP-dependent protein folding chaperone"/>
    <property type="evidence" value="ECO:0007669"/>
    <property type="project" value="InterPro"/>
</dbReference>
<keyword evidence="1" id="KW-0547">Nucleotide-binding</keyword>
<evidence type="ECO:0000313" key="4">
    <source>
        <dbReference type="EMBL" id="KAG0264620.1"/>
    </source>
</evidence>
<dbReference type="EMBL" id="JAAAJA010000047">
    <property type="protein sequence ID" value="KAG0264620.1"/>
    <property type="molecule type" value="Genomic_DNA"/>
</dbReference>
<dbReference type="InterPro" id="IPR013126">
    <property type="entry name" value="Hsp_70_fam"/>
</dbReference>
<evidence type="ECO:0000256" key="3">
    <source>
        <dbReference type="SAM" id="MobiDB-lite"/>
    </source>
</evidence>
<feature type="compositionally biased region" description="Low complexity" evidence="3">
    <location>
        <begin position="315"/>
        <end position="328"/>
    </location>
</feature>
<feature type="compositionally biased region" description="Basic and acidic residues" evidence="3">
    <location>
        <begin position="174"/>
        <end position="184"/>
    </location>
</feature>
<sequence>MKSLRDVFRNSKKKKTKAADLSSEAPIKSSISSPTFSHSSAQISSNGEADDCNITISKSNTETGRSVGQHSNASSINRSGLDPAEGSPIPAVPALPPLNSPSSVVDLSGYAQPQSTALIATASDAIADTGTMPSTSTVDTASASFVRGPSNPQLTEGSPLVRTINALSEIELDGDSRPTERDPRGPQAIQSGTESTIDTNVVSATSTTVDLDGDELSALHCSGTLPPSYNSLNIPLNNRTNMHTASAPSPDMVNNTAVREDPTGLDDRTTPTNSVPYISPPPPTTSQLDSSAYHNNLLPPLPNQPPMQAYQQPYAMPPSSSSNNGNWSAQQAYSPAASGSQNYGHRPYVIPGNENQVYPIIMAIDWGTTFSSMAYAYQQDGEVHEVSTWPKQTHSYPKVPTCNLYAPGSKDILEWGYPAKLAITKPPFKNHVLLSKYKLHLDDASGPHPPLPNGLTVIDAIADYLRLFHAHVVQSVLKGFGAAFEQQHIQYCLSVPAMWTDNAKAMMRQAALQAGMITPLDPPHRLLLISEPEAAALYCEKKCDQFQIGHGQRFMICDAGGGTVDLIVFEVAVGPQGRTLREVTRGSGHSCGSIFLDERMEALLRRRFSKWQEKGLSAANWIQLMDTFVHNVKPLFDGIEDQYLTMPAVPGRADLTDYDIGLEDGILTVSAEEMRREVFDPVINDVLRLIQHQLQQTHFQCHAIFLVGGFGCSSYLHTRVKSEFGSHVPMIGVPPRAELAVVRGAAYAGLMPRTITQRVARRWYGVDSLMAFEEGVDMPHKKAVDREGVSRARDRFSFYVTPGQQIGVDECITKRYITYQYPRPVNSPLFASSSMTLPRYVDSPLVEKIGDFLIPLPFVPGAQPGHKIAFELRMYFGMTEIRAEAEVNGVVVSTRCQFAG</sequence>
<gene>
    <name evidence="4" type="primary">HSPA12A_1</name>
    <name evidence="4" type="ORF">BG011_006466</name>
</gene>
<dbReference type="Pfam" id="PF00012">
    <property type="entry name" value="HSP70"/>
    <property type="match status" value="1"/>
</dbReference>
<feature type="region of interest" description="Disordered" evidence="3">
    <location>
        <begin position="315"/>
        <end position="341"/>
    </location>
</feature>
<dbReference type="PANTHER" id="PTHR14187">
    <property type="entry name" value="ALPHA KINASE/ELONGATION FACTOR 2 KINASE"/>
    <property type="match status" value="1"/>
</dbReference>
<protein>
    <submittedName>
        <fullName evidence="4">Heat shock 70 kDa protein 12A</fullName>
    </submittedName>
</protein>
<feature type="region of interest" description="Disordered" evidence="3">
    <location>
        <begin position="1"/>
        <end position="95"/>
    </location>
</feature>
<dbReference type="Gene3D" id="3.30.420.40">
    <property type="match status" value="2"/>
</dbReference>
<dbReference type="PANTHER" id="PTHR14187:SF5">
    <property type="entry name" value="HEAT SHOCK 70 KDA PROTEIN 12A"/>
    <property type="match status" value="1"/>
</dbReference>